<sequence>MKNYIQSGDFIQARVLLGYIEKDSLLPKRLIPLVAQTHGFLFYKLKAYDSAANYLVKTDFQLYKRAVRPRMYYLTGQLYALGGDSLRAADYFGKAKSSAIDPLLSIYSALAEASMSRRDLVEQMSLSAGSNKKEMAGSHMALLEKLSRKDKFRRYKDVIYYAEAAIALKKQDNKLGRDLLLSSIKAGKKITPPNNWQKSRTYFALAGLDYDKNSFYEAAKNYDSVNSADLTRQTDRKLLDNRKSPLNQVAGLLDSIYFQDSLQHLAAMPEKARLQLLKEKAKEIRKAIQQKAEAQQGDILNPAVRRPVNQAPTSLFPSSGATSTTWYFNNPTLKNSGYQLFKQKFGNRPNVDNWQRISAITGRGAKPIKSALGNELLAGFNPDGSIKLDSSNIQAEDLLQGLPLTDSSLKISNHQIAAHLFHAGLILQNTMENFTGAIYVYDSLMRRFPSWDSTDQVLFNEFICWTLLGKKNQADMVKTQLTKAYPASKWLAKINRQDSLQNNIPETSLQNKATYAYNQVYQLFLAGDFNKADSLKQIADRQYGRFYWTAQLLYIESVYYIDAHKDSIAEGKLEYLIKNFNTSPVRPQAQHLLSILKRRSEIQAYLRQLHILPTGQIQNSRLSRLESAAAGLAEQRERRIAILRNQKILDLPDSANTPINQLEGELNRQSAQIGIREAVKPVNELIDSTKLAVTTENNPAVENRRPDTTQINKQPNHAVSLPPISANPDKQVRSAQPTDSSTNSQATDSAANNQAVQPPPTVTQPVSAPPQANNLKQTATINGFTFNPAQPQYVTVILHHVAPVFASEAANAFNRYNLLAFEHDKWPVNRQQSIPETDLVQIGPFKDYKAAEAYLKQIQPVAPSTILPWLAPDKFELIIVSPQNTNKLKSKEDLKNYQEAWKQFEAK</sequence>
<evidence type="ECO:0000313" key="3">
    <source>
        <dbReference type="EMBL" id="QEC72946.1"/>
    </source>
</evidence>
<keyword evidence="4" id="KW-1185">Reference proteome</keyword>
<reference evidence="3 4" key="1">
    <citation type="journal article" date="2017" name="Int. J. Syst. Evol. Microbiol.">
        <title>Arachidicoccus ginsenosidivorans sp. nov., with ginsenoside-converting activity isolated from ginseng cultivating soil.</title>
        <authorList>
            <person name="Siddiqi M.Z."/>
            <person name="Aslam Z."/>
            <person name="Im W.T."/>
        </authorList>
    </citation>
    <scope>NUCLEOTIDE SEQUENCE [LARGE SCALE GENOMIC DNA]</scope>
    <source>
        <strain evidence="3 4">Gsoil 809</strain>
    </source>
</reference>
<evidence type="ECO:0000313" key="4">
    <source>
        <dbReference type="Proteomes" id="UP000321291"/>
    </source>
</evidence>
<protein>
    <submittedName>
        <fullName evidence="3">Uncharacterized protein</fullName>
    </submittedName>
</protein>
<dbReference type="RefSeq" id="WP_146784362.1">
    <property type="nucleotide sequence ID" value="NZ_CP042434.1"/>
</dbReference>
<dbReference type="EMBL" id="CP042434">
    <property type="protein sequence ID" value="QEC72946.1"/>
    <property type="molecule type" value="Genomic_DNA"/>
</dbReference>
<name>A0A5B8VQG8_9BACT</name>
<feature type="compositionally biased region" description="Polar residues" evidence="2">
    <location>
        <begin position="708"/>
        <end position="717"/>
    </location>
</feature>
<feature type="compositionally biased region" description="Polar residues" evidence="2">
    <location>
        <begin position="733"/>
        <end position="753"/>
    </location>
</feature>
<evidence type="ECO:0000256" key="2">
    <source>
        <dbReference type="SAM" id="MobiDB-lite"/>
    </source>
</evidence>
<feature type="region of interest" description="Disordered" evidence="2">
    <location>
        <begin position="690"/>
        <end position="773"/>
    </location>
</feature>
<gene>
    <name evidence="3" type="ORF">FSB73_15930</name>
</gene>
<organism evidence="3 4">
    <name type="scientific">Arachidicoccus ginsenosidivorans</name>
    <dbReference type="NCBI Taxonomy" id="496057"/>
    <lineage>
        <taxon>Bacteria</taxon>
        <taxon>Pseudomonadati</taxon>
        <taxon>Bacteroidota</taxon>
        <taxon>Chitinophagia</taxon>
        <taxon>Chitinophagales</taxon>
        <taxon>Chitinophagaceae</taxon>
        <taxon>Arachidicoccus</taxon>
    </lineage>
</organism>
<evidence type="ECO:0000256" key="1">
    <source>
        <dbReference type="SAM" id="Coils"/>
    </source>
</evidence>
<dbReference type="Gene3D" id="1.25.40.10">
    <property type="entry name" value="Tetratricopeptide repeat domain"/>
    <property type="match status" value="1"/>
</dbReference>
<dbReference type="InterPro" id="IPR011990">
    <property type="entry name" value="TPR-like_helical_dom_sf"/>
</dbReference>
<accession>A0A5B8VQG8</accession>
<dbReference type="OrthoDB" id="1522549at2"/>
<proteinExistence type="predicted"/>
<dbReference type="AlphaFoldDB" id="A0A5B8VQG8"/>
<dbReference type="KEGG" id="agi:FSB73_15930"/>
<feature type="coiled-coil region" evidence="1">
    <location>
        <begin position="271"/>
        <end position="298"/>
    </location>
</feature>
<dbReference type="Proteomes" id="UP000321291">
    <property type="component" value="Chromosome"/>
</dbReference>
<keyword evidence="1" id="KW-0175">Coiled coil</keyword>
<feature type="compositionally biased region" description="Polar residues" evidence="2">
    <location>
        <begin position="691"/>
        <end position="700"/>
    </location>
</feature>